<organism evidence="1 2">
    <name type="scientific">Cryptococcus tetragattii IND107</name>
    <dbReference type="NCBI Taxonomy" id="1296105"/>
    <lineage>
        <taxon>Eukaryota</taxon>
        <taxon>Fungi</taxon>
        <taxon>Dikarya</taxon>
        <taxon>Basidiomycota</taxon>
        <taxon>Agaricomycotina</taxon>
        <taxon>Tremellomycetes</taxon>
        <taxon>Tremellales</taxon>
        <taxon>Cryptococcaceae</taxon>
        <taxon>Cryptococcus</taxon>
        <taxon>Cryptococcus gattii species complex</taxon>
    </lineage>
</organism>
<reference evidence="2" key="1">
    <citation type="submission" date="2015-01" db="EMBL/GenBank/DDBJ databases">
        <title>The Genome Sequence of Cryptococcus gattii MMRL2647.</title>
        <authorList>
            <consortium name="The Broad Institute Genomics Platform"/>
            <person name="Cuomo C."/>
            <person name="Litvintseva A."/>
            <person name="Chen Y."/>
            <person name="Heitman J."/>
            <person name="Sun S."/>
            <person name="Springer D."/>
            <person name="Dromer F."/>
            <person name="Young S."/>
            <person name="Zeng Q."/>
            <person name="Gargeya S."/>
            <person name="Abouelleil A."/>
            <person name="Alvarado L."/>
            <person name="Chapman S.B."/>
            <person name="Gainer-Dewar J."/>
            <person name="Goldberg J."/>
            <person name="Griggs A."/>
            <person name="Gujja S."/>
            <person name="Hansen M."/>
            <person name="Howarth C."/>
            <person name="Imamovic A."/>
            <person name="Larimer J."/>
            <person name="Murphy C."/>
            <person name="Naylor J."/>
            <person name="Pearson M."/>
            <person name="Priest M."/>
            <person name="Roberts A."/>
            <person name="Saif S."/>
            <person name="Shea T."/>
            <person name="Sykes S."/>
            <person name="Wortman J."/>
            <person name="Nusbaum C."/>
            <person name="Birren B."/>
        </authorList>
    </citation>
    <scope>NUCLEOTIDE SEQUENCE [LARGE SCALE GENOMIC DNA]</scope>
    <source>
        <strain evidence="2">IND107</strain>
    </source>
</reference>
<keyword evidence="2" id="KW-1185">Reference proteome</keyword>
<dbReference type="Proteomes" id="UP000054399">
    <property type="component" value="Unassembled WGS sequence"/>
</dbReference>
<dbReference type="RefSeq" id="XP_066614607.1">
    <property type="nucleotide sequence ID" value="XM_066757138.1"/>
</dbReference>
<dbReference type="GeneID" id="91989450"/>
<reference evidence="1 2" key="2">
    <citation type="submission" date="2024-01" db="EMBL/GenBank/DDBJ databases">
        <title>Comparative genomics of Cryptococcus and Kwoniella reveals pathogenesis evolution and contrasting modes of karyotype evolution via chromosome fusion or intercentromeric recombination.</title>
        <authorList>
            <person name="Coelho M.A."/>
            <person name="David-Palma M."/>
            <person name="Shea T."/>
            <person name="Bowers K."/>
            <person name="Mcginley-Smith S."/>
            <person name="Mohammad A.W."/>
            <person name="Gnirke A."/>
            <person name="Yurkov A.M."/>
            <person name="Nowrousian M."/>
            <person name="Sun S."/>
            <person name="Cuomo C.A."/>
            <person name="Heitman J."/>
        </authorList>
    </citation>
    <scope>NUCLEOTIDE SEQUENCE [LARGE SCALE GENOMIC DNA]</scope>
    <source>
        <strain evidence="1 2">IND107</strain>
    </source>
</reference>
<comment type="caution">
    <text evidence="1">The sequence shown here is derived from an EMBL/GenBank/DDBJ whole genome shotgun (WGS) entry which is preliminary data.</text>
</comment>
<sequence length="122" mass="13997">MNNKVKKGEESKQSMGVLYSNNENKRAALFCIRNLPSSQDFYQTNECQNPAPGQAMIMGQSISSYYSRYLGHLQLLEMHQGLLQNLKERLSIVARLKVPYTMFIQGMTKSRRPLTTISSRVY</sequence>
<name>A0ABR3BTZ0_9TREE</name>
<gene>
    <name evidence="1" type="ORF">I308_102593</name>
</gene>
<accession>A0ABR3BTZ0</accession>
<evidence type="ECO:0000313" key="2">
    <source>
        <dbReference type="Proteomes" id="UP000054399"/>
    </source>
</evidence>
<protein>
    <submittedName>
        <fullName evidence="1">Uncharacterized protein</fullName>
    </submittedName>
</protein>
<evidence type="ECO:0000313" key="1">
    <source>
        <dbReference type="EMBL" id="KAL0250420.1"/>
    </source>
</evidence>
<dbReference type="EMBL" id="ATAM02000004">
    <property type="protein sequence ID" value="KAL0250420.1"/>
    <property type="molecule type" value="Genomic_DNA"/>
</dbReference>
<proteinExistence type="predicted"/>